<accession>A0AA35VY72</accession>
<organism evidence="2 3">
    <name type="scientific">Lactuca saligna</name>
    <name type="common">Willowleaf lettuce</name>
    <dbReference type="NCBI Taxonomy" id="75948"/>
    <lineage>
        <taxon>Eukaryota</taxon>
        <taxon>Viridiplantae</taxon>
        <taxon>Streptophyta</taxon>
        <taxon>Embryophyta</taxon>
        <taxon>Tracheophyta</taxon>
        <taxon>Spermatophyta</taxon>
        <taxon>Magnoliopsida</taxon>
        <taxon>eudicotyledons</taxon>
        <taxon>Gunneridae</taxon>
        <taxon>Pentapetalae</taxon>
        <taxon>asterids</taxon>
        <taxon>campanulids</taxon>
        <taxon>Asterales</taxon>
        <taxon>Asteraceae</taxon>
        <taxon>Cichorioideae</taxon>
        <taxon>Cichorieae</taxon>
        <taxon>Lactucinae</taxon>
        <taxon>Lactuca</taxon>
    </lineage>
</organism>
<dbReference type="PANTHER" id="PTHR33167:SF26">
    <property type="entry name" value="EXPRESSED PROTEIN"/>
    <property type="match status" value="1"/>
</dbReference>
<dbReference type="PANTHER" id="PTHR33167">
    <property type="entry name" value="TRANSCRIPTION FACTOR, PUTATIVE (DUF863)-RELATED"/>
    <property type="match status" value="1"/>
</dbReference>
<evidence type="ECO:0000313" key="2">
    <source>
        <dbReference type="EMBL" id="CAI9272497.1"/>
    </source>
</evidence>
<sequence length="185" mass="22179">MLNRRTRRNRSMEKLRLPLPYDMECMKMAMLKHEETFKQQVYELHRLYQIQRLLMKNMQRSMQNQETWSLKNGSISFDYQNDYNFNINKLQTQDLEHEPASNNEYEIEDESEIELTLGPTRRRNNHNPTQLNISDSMPSFSSSSTSSSHKSRITVENSRVLSVEKQLRQVDRSLNQPPWFHRVLI</sequence>
<protein>
    <submittedName>
        <fullName evidence="2">Uncharacterized protein</fullName>
    </submittedName>
</protein>
<feature type="region of interest" description="Disordered" evidence="1">
    <location>
        <begin position="119"/>
        <end position="156"/>
    </location>
</feature>
<gene>
    <name evidence="2" type="ORF">LSALG_LOCUS12713</name>
</gene>
<dbReference type="Proteomes" id="UP001177003">
    <property type="component" value="Chromosome 2"/>
</dbReference>
<name>A0AA35VY72_LACSI</name>
<evidence type="ECO:0000313" key="3">
    <source>
        <dbReference type="Proteomes" id="UP001177003"/>
    </source>
</evidence>
<evidence type="ECO:0000256" key="1">
    <source>
        <dbReference type="SAM" id="MobiDB-lite"/>
    </source>
</evidence>
<dbReference type="EMBL" id="OX465078">
    <property type="protein sequence ID" value="CAI9272497.1"/>
    <property type="molecule type" value="Genomic_DNA"/>
</dbReference>
<reference evidence="2" key="1">
    <citation type="submission" date="2023-04" db="EMBL/GenBank/DDBJ databases">
        <authorList>
            <person name="Vijverberg K."/>
            <person name="Xiong W."/>
            <person name="Schranz E."/>
        </authorList>
    </citation>
    <scope>NUCLEOTIDE SEQUENCE</scope>
</reference>
<dbReference type="AlphaFoldDB" id="A0AA35VY72"/>
<feature type="compositionally biased region" description="Low complexity" evidence="1">
    <location>
        <begin position="134"/>
        <end position="148"/>
    </location>
</feature>
<keyword evidence="3" id="KW-1185">Reference proteome</keyword>
<proteinExistence type="predicted"/>